<reference evidence="3" key="1">
    <citation type="submission" date="2020-09" db="EMBL/GenBank/DDBJ databases">
        <title>Streptomyces grisecoloratus sp. nov., isolated from cotton soil.</title>
        <authorList>
            <person name="Xing L."/>
        </authorList>
    </citation>
    <scope>NUCLEOTIDE SEQUENCE</scope>
    <source>
        <strain evidence="3">TRM S81-3</strain>
    </source>
</reference>
<name>A0A926L6K9_9ACTN</name>
<evidence type="ECO:0000313" key="3">
    <source>
        <dbReference type="EMBL" id="MBD0422945.1"/>
    </source>
</evidence>
<dbReference type="Proteomes" id="UP000621210">
    <property type="component" value="Unassembled WGS sequence"/>
</dbReference>
<gene>
    <name evidence="3" type="ORF">H0H10_27960</name>
</gene>
<keyword evidence="2" id="KW-1133">Transmembrane helix</keyword>
<proteinExistence type="predicted"/>
<feature type="transmembrane region" description="Helical" evidence="2">
    <location>
        <begin position="49"/>
        <end position="69"/>
    </location>
</feature>
<keyword evidence="2" id="KW-0812">Transmembrane</keyword>
<dbReference type="AlphaFoldDB" id="A0A926L6K9"/>
<reference evidence="3" key="2">
    <citation type="submission" date="2020-09" db="EMBL/GenBank/DDBJ databases">
        <authorList>
            <person name="Luo X."/>
        </authorList>
    </citation>
    <scope>NUCLEOTIDE SEQUENCE</scope>
    <source>
        <strain evidence="3">TRM S81-3</strain>
    </source>
</reference>
<evidence type="ECO:0008006" key="5">
    <source>
        <dbReference type="Google" id="ProtNLM"/>
    </source>
</evidence>
<feature type="region of interest" description="Disordered" evidence="1">
    <location>
        <begin position="261"/>
        <end position="280"/>
    </location>
</feature>
<sequence>MPENQSPDPFEGRLTAALRDTGDRFDTDRAALVAGGQTRGRRARMRRRAGVLGGAAGIALVGVGGALLLPTEDSSGPERSSVASSTTARPSASASPAPFSDDDLLRELKKLLPEGEFSEEGARGTADELGAFAHLVYDDGKGAAAIGISFARVEPGSQQIRELTECPDRTFVEYDDCSTSRLPDGSLLKLYQGYEYPDRRVDTKFWSADLVTSKGQHVTLSEWNSPAQKDAPITRPNPPLSTAQLKEVVTAEVWRRVVDALPENPKQPTKKPAADPLPPGVSGKKIGETLTALLPQKLDVVKQGGQDTEYAYVVVDDGKGQSLVQINVQHGMSDVADQLYGNGETLPDGTRVATRQGNGDDRVAGVVMWTVDTMRPGSDGFRVVVSAFNNGAAHAEPGRATPALTMEQLKEIALSPKWDQLAK</sequence>
<evidence type="ECO:0000256" key="2">
    <source>
        <dbReference type="SAM" id="Phobius"/>
    </source>
</evidence>
<keyword evidence="2" id="KW-0472">Membrane</keyword>
<protein>
    <recommendedName>
        <fullName evidence="5">LigA protein</fullName>
    </recommendedName>
</protein>
<organism evidence="3 4">
    <name type="scientific">Streptomyces griseicoloratus</name>
    <dbReference type="NCBI Taxonomy" id="2752516"/>
    <lineage>
        <taxon>Bacteria</taxon>
        <taxon>Bacillati</taxon>
        <taxon>Actinomycetota</taxon>
        <taxon>Actinomycetes</taxon>
        <taxon>Kitasatosporales</taxon>
        <taxon>Streptomycetaceae</taxon>
        <taxon>Streptomyces</taxon>
    </lineage>
</organism>
<evidence type="ECO:0000256" key="1">
    <source>
        <dbReference type="SAM" id="MobiDB-lite"/>
    </source>
</evidence>
<evidence type="ECO:0000313" key="4">
    <source>
        <dbReference type="Proteomes" id="UP000621210"/>
    </source>
</evidence>
<accession>A0A926L6K9</accession>
<keyword evidence="4" id="KW-1185">Reference proteome</keyword>
<comment type="caution">
    <text evidence="3">The sequence shown here is derived from an EMBL/GenBank/DDBJ whole genome shotgun (WGS) entry which is preliminary data.</text>
</comment>
<feature type="compositionally biased region" description="Low complexity" evidence="1">
    <location>
        <begin position="79"/>
        <end position="98"/>
    </location>
</feature>
<dbReference type="EMBL" id="JACVQF010000219">
    <property type="protein sequence ID" value="MBD0422945.1"/>
    <property type="molecule type" value="Genomic_DNA"/>
</dbReference>
<feature type="region of interest" description="Disordered" evidence="1">
    <location>
        <begin position="71"/>
        <end position="100"/>
    </location>
</feature>
<dbReference type="RefSeq" id="WP_188183912.1">
    <property type="nucleotide sequence ID" value="NZ_JACVQF010000219.1"/>
</dbReference>